<feature type="transmembrane region" description="Helical" evidence="1">
    <location>
        <begin position="163"/>
        <end position="180"/>
    </location>
</feature>
<proteinExistence type="predicted"/>
<sequence length="189" mass="21634">MRDFDVSSSVTIEASCIHDFDWESVAPVQSQLLDSNGAESFQKRGMGSYINVTAISEAKQGNVNHIACHPPSRSQWEPNPTMPICCARWCHGDGFVSLLFKPMAVVGRMSQPGWWLPGKVHTDIASSMSRRWSFERLFRTILYSGAKRKMPFLPVKRFVFPNWRMSIFLFPSLFNFLLYFQMVASRSQI</sequence>
<name>A0A9P4JBU6_9PLEO</name>
<accession>A0A9P4JBU6</accession>
<keyword evidence="1" id="KW-0472">Membrane</keyword>
<dbReference type="EMBL" id="ML994387">
    <property type="protein sequence ID" value="KAF2196443.1"/>
    <property type="molecule type" value="Genomic_DNA"/>
</dbReference>
<keyword evidence="3" id="KW-1185">Reference proteome</keyword>
<keyword evidence="1" id="KW-0812">Transmembrane</keyword>
<evidence type="ECO:0000256" key="1">
    <source>
        <dbReference type="SAM" id="Phobius"/>
    </source>
</evidence>
<comment type="caution">
    <text evidence="2">The sequence shown here is derived from an EMBL/GenBank/DDBJ whole genome shotgun (WGS) entry which is preliminary data.</text>
</comment>
<organism evidence="2 3">
    <name type="scientific">Delitschia confertaspora ATCC 74209</name>
    <dbReference type="NCBI Taxonomy" id="1513339"/>
    <lineage>
        <taxon>Eukaryota</taxon>
        <taxon>Fungi</taxon>
        <taxon>Dikarya</taxon>
        <taxon>Ascomycota</taxon>
        <taxon>Pezizomycotina</taxon>
        <taxon>Dothideomycetes</taxon>
        <taxon>Pleosporomycetidae</taxon>
        <taxon>Pleosporales</taxon>
        <taxon>Delitschiaceae</taxon>
        <taxon>Delitschia</taxon>
    </lineage>
</organism>
<gene>
    <name evidence="2" type="ORF">GQ43DRAFT_257057</name>
</gene>
<dbReference type="AlphaFoldDB" id="A0A9P4JBU6"/>
<evidence type="ECO:0000313" key="2">
    <source>
        <dbReference type="EMBL" id="KAF2196443.1"/>
    </source>
</evidence>
<reference evidence="2" key="1">
    <citation type="journal article" date="2020" name="Stud. Mycol.">
        <title>101 Dothideomycetes genomes: a test case for predicting lifestyles and emergence of pathogens.</title>
        <authorList>
            <person name="Haridas S."/>
            <person name="Albert R."/>
            <person name="Binder M."/>
            <person name="Bloem J."/>
            <person name="Labutti K."/>
            <person name="Salamov A."/>
            <person name="Andreopoulos B."/>
            <person name="Baker S."/>
            <person name="Barry K."/>
            <person name="Bills G."/>
            <person name="Bluhm B."/>
            <person name="Cannon C."/>
            <person name="Castanera R."/>
            <person name="Culley D."/>
            <person name="Daum C."/>
            <person name="Ezra D."/>
            <person name="Gonzalez J."/>
            <person name="Henrissat B."/>
            <person name="Kuo A."/>
            <person name="Liang C."/>
            <person name="Lipzen A."/>
            <person name="Lutzoni F."/>
            <person name="Magnuson J."/>
            <person name="Mondo S."/>
            <person name="Nolan M."/>
            <person name="Ohm R."/>
            <person name="Pangilinan J."/>
            <person name="Park H.-J."/>
            <person name="Ramirez L."/>
            <person name="Alfaro M."/>
            <person name="Sun H."/>
            <person name="Tritt A."/>
            <person name="Yoshinaga Y."/>
            <person name="Zwiers L.-H."/>
            <person name="Turgeon B."/>
            <person name="Goodwin S."/>
            <person name="Spatafora J."/>
            <person name="Crous P."/>
            <person name="Grigoriev I."/>
        </authorList>
    </citation>
    <scope>NUCLEOTIDE SEQUENCE</scope>
    <source>
        <strain evidence="2">ATCC 74209</strain>
    </source>
</reference>
<keyword evidence="1" id="KW-1133">Transmembrane helix</keyword>
<evidence type="ECO:0000313" key="3">
    <source>
        <dbReference type="Proteomes" id="UP000799536"/>
    </source>
</evidence>
<dbReference type="Proteomes" id="UP000799536">
    <property type="component" value="Unassembled WGS sequence"/>
</dbReference>
<protein>
    <submittedName>
        <fullName evidence="2">Uncharacterized protein</fullName>
    </submittedName>
</protein>